<accession>A0A8S0YYS2</accession>
<name>A0A8S0YYS2_ARCPL</name>
<dbReference type="PANTHER" id="PTHR45913">
    <property type="entry name" value="EPM2A-INTERACTING PROTEIN 1"/>
    <property type="match status" value="1"/>
</dbReference>
<sequence>MASKKRKFSDDYLKFGFTFIERDELQLSQCVICVKVLSNDSMRPSRLERHFNQQHPTLASKSKEFFSSKAESLKRMRLDKSGSYHKDVSQHVKASFELAFLIAKQKKPHTIGTVLL</sequence>
<dbReference type="EMBL" id="CADEBC010000196">
    <property type="protein sequence ID" value="CAB3224975.1"/>
    <property type="molecule type" value="Genomic_DNA"/>
</dbReference>
<protein>
    <submittedName>
        <fullName evidence="1">Uncharacterized protein</fullName>
    </submittedName>
</protein>
<keyword evidence="2" id="KW-1185">Reference proteome</keyword>
<dbReference type="PANTHER" id="PTHR45913:SF22">
    <property type="entry name" value="SCAN BOX DOMAIN-CONTAINING PROTEIN"/>
    <property type="match status" value="1"/>
</dbReference>
<dbReference type="OrthoDB" id="1101576at2759"/>
<gene>
    <name evidence="1" type="ORF">APLA_LOCUS2258</name>
</gene>
<reference evidence="1 2" key="1">
    <citation type="submission" date="2020-04" db="EMBL/GenBank/DDBJ databases">
        <authorList>
            <person name="Wallbank WR R."/>
            <person name="Pardo Diaz C."/>
            <person name="Kozak K."/>
            <person name="Martin S."/>
            <person name="Jiggins C."/>
            <person name="Moest M."/>
            <person name="Warren A I."/>
            <person name="Byers J.R.P. K."/>
            <person name="Montejo-Kovacevich G."/>
            <person name="Yen C E."/>
        </authorList>
    </citation>
    <scope>NUCLEOTIDE SEQUENCE [LARGE SCALE GENOMIC DNA]</scope>
</reference>
<dbReference type="Proteomes" id="UP000494106">
    <property type="component" value="Unassembled WGS sequence"/>
</dbReference>
<proteinExistence type="predicted"/>
<evidence type="ECO:0000313" key="1">
    <source>
        <dbReference type="EMBL" id="CAB3224975.1"/>
    </source>
</evidence>
<dbReference type="AlphaFoldDB" id="A0A8S0YYS2"/>
<comment type="caution">
    <text evidence="1">The sequence shown here is derived from an EMBL/GenBank/DDBJ whole genome shotgun (WGS) entry which is preliminary data.</text>
</comment>
<organism evidence="1 2">
    <name type="scientific">Arctia plantaginis</name>
    <name type="common">Wood tiger moth</name>
    <name type="synonym">Phalaena plantaginis</name>
    <dbReference type="NCBI Taxonomy" id="874455"/>
    <lineage>
        <taxon>Eukaryota</taxon>
        <taxon>Metazoa</taxon>
        <taxon>Ecdysozoa</taxon>
        <taxon>Arthropoda</taxon>
        <taxon>Hexapoda</taxon>
        <taxon>Insecta</taxon>
        <taxon>Pterygota</taxon>
        <taxon>Neoptera</taxon>
        <taxon>Endopterygota</taxon>
        <taxon>Lepidoptera</taxon>
        <taxon>Glossata</taxon>
        <taxon>Ditrysia</taxon>
        <taxon>Noctuoidea</taxon>
        <taxon>Erebidae</taxon>
        <taxon>Arctiinae</taxon>
        <taxon>Arctia</taxon>
    </lineage>
</organism>
<evidence type="ECO:0000313" key="2">
    <source>
        <dbReference type="Proteomes" id="UP000494106"/>
    </source>
</evidence>